<proteinExistence type="predicted"/>
<dbReference type="AlphaFoldDB" id="A0A0F8Z3U8"/>
<name>A0A0F8Z3U8_9ZZZZ</name>
<dbReference type="EMBL" id="LAZR01065830">
    <property type="protein sequence ID" value="KKK54766.1"/>
    <property type="molecule type" value="Genomic_DNA"/>
</dbReference>
<gene>
    <name evidence="1" type="ORF">LCGC14_3081430</name>
</gene>
<protein>
    <submittedName>
        <fullName evidence="1">Uncharacterized protein</fullName>
    </submittedName>
</protein>
<organism evidence="1">
    <name type="scientific">marine sediment metagenome</name>
    <dbReference type="NCBI Taxonomy" id="412755"/>
    <lineage>
        <taxon>unclassified sequences</taxon>
        <taxon>metagenomes</taxon>
        <taxon>ecological metagenomes</taxon>
    </lineage>
</organism>
<reference evidence="1" key="1">
    <citation type="journal article" date="2015" name="Nature">
        <title>Complex archaea that bridge the gap between prokaryotes and eukaryotes.</title>
        <authorList>
            <person name="Spang A."/>
            <person name="Saw J.H."/>
            <person name="Jorgensen S.L."/>
            <person name="Zaremba-Niedzwiedzka K."/>
            <person name="Martijn J."/>
            <person name="Lind A.E."/>
            <person name="van Eijk R."/>
            <person name="Schleper C."/>
            <person name="Guy L."/>
            <person name="Ettema T.J."/>
        </authorList>
    </citation>
    <scope>NUCLEOTIDE SEQUENCE</scope>
</reference>
<feature type="non-terminal residue" evidence="1">
    <location>
        <position position="21"/>
    </location>
</feature>
<accession>A0A0F8Z3U8</accession>
<comment type="caution">
    <text evidence="1">The sequence shown here is derived from an EMBL/GenBank/DDBJ whole genome shotgun (WGS) entry which is preliminary data.</text>
</comment>
<evidence type="ECO:0000313" key="1">
    <source>
        <dbReference type="EMBL" id="KKK54766.1"/>
    </source>
</evidence>
<sequence>MGVFGVQMMFKDSEPPMPSGI</sequence>